<dbReference type="PROSITE" id="PS00411">
    <property type="entry name" value="KINESIN_MOTOR_1"/>
    <property type="match status" value="1"/>
</dbReference>
<evidence type="ECO:0000256" key="5">
    <source>
        <dbReference type="ARBA" id="ARBA00023175"/>
    </source>
</evidence>
<dbReference type="EMBL" id="KT986269">
    <property type="protein sequence ID" value="AMS24243.1"/>
    <property type="molecule type" value="mRNA"/>
</dbReference>
<feature type="compositionally biased region" description="Polar residues" evidence="9">
    <location>
        <begin position="56"/>
        <end position="66"/>
    </location>
</feature>
<dbReference type="GO" id="GO:0008017">
    <property type="term" value="F:microtubule binding"/>
    <property type="evidence" value="ECO:0007669"/>
    <property type="project" value="InterPro"/>
</dbReference>
<dbReference type="GO" id="GO:0005874">
    <property type="term" value="C:microtubule"/>
    <property type="evidence" value="ECO:0007669"/>
    <property type="project" value="UniProtKB-KW"/>
</dbReference>
<evidence type="ECO:0000256" key="8">
    <source>
        <dbReference type="RuleBase" id="RU000394"/>
    </source>
</evidence>
<dbReference type="InterPro" id="IPR019821">
    <property type="entry name" value="Kinesin_motor_CS"/>
</dbReference>
<evidence type="ECO:0000256" key="4">
    <source>
        <dbReference type="ARBA" id="ARBA00022840"/>
    </source>
</evidence>
<dbReference type="InterPro" id="IPR027640">
    <property type="entry name" value="Kinesin-like_fam"/>
</dbReference>
<evidence type="ECO:0000256" key="1">
    <source>
        <dbReference type="ARBA" id="ARBA00022528"/>
    </source>
</evidence>
<keyword evidence="2 8" id="KW-0493">Microtubule</keyword>
<feature type="region of interest" description="Disordered" evidence="9">
    <location>
        <begin position="801"/>
        <end position="826"/>
    </location>
</feature>
<evidence type="ECO:0000256" key="9">
    <source>
        <dbReference type="SAM" id="MobiDB-lite"/>
    </source>
</evidence>
<name>A0A142KWC3_MARVE</name>
<feature type="compositionally biased region" description="Polar residues" evidence="9">
    <location>
        <begin position="813"/>
        <end position="826"/>
    </location>
</feature>
<feature type="compositionally biased region" description="Basic and acidic residues" evidence="9">
    <location>
        <begin position="76"/>
        <end position="85"/>
    </location>
</feature>
<dbReference type="Gene3D" id="3.40.850.10">
    <property type="entry name" value="Kinesin motor domain"/>
    <property type="match status" value="1"/>
</dbReference>
<dbReference type="GO" id="GO:0007018">
    <property type="term" value="P:microtubule-based movement"/>
    <property type="evidence" value="ECO:0007669"/>
    <property type="project" value="InterPro"/>
</dbReference>
<evidence type="ECO:0000259" key="10">
    <source>
        <dbReference type="PROSITE" id="PS50067"/>
    </source>
</evidence>
<dbReference type="Pfam" id="PF00225">
    <property type="entry name" value="Kinesin"/>
    <property type="match status" value="1"/>
</dbReference>
<dbReference type="SMART" id="SM00129">
    <property type="entry name" value="KISc"/>
    <property type="match status" value="1"/>
</dbReference>
<evidence type="ECO:0000256" key="2">
    <source>
        <dbReference type="ARBA" id="ARBA00022701"/>
    </source>
</evidence>
<keyword evidence="4 7" id="KW-0067">ATP-binding</keyword>
<evidence type="ECO:0000313" key="11">
    <source>
        <dbReference type="EMBL" id="AMS24243.1"/>
    </source>
</evidence>
<feature type="compositionally biased region" description="Basic and acidic residues" evidence="9">
    <location>
        <begin position="706"/>
        <end position="725"/>
    </location>
</feature>
<dbReference type="PROSITE" id="PS50067">
    <property type="entry name" value="KINESIN_MOTOR_2"/>
    <property type="match status" value="1"/>
</dbReference>
<feature type="region of interest" description="Disordered" evidence="9">
    <location>
        <begin position="98"/>
        <end position="186"/>
    </location>
</feature>
<dbReference type="PANTHER" id="PTHR47971">
    <property type="entry name" value="KINESIN-RELATED PROTEIN 6"/>
    <property type="match status" value="1"/>
</dbReference>
<feature type="compositionally biased region" description="Basic and acidic residues" evidence="9">
    <location>
        <begin position="625"/>
        <end position="646"/>
    </location>
</feature>
<evidence type="ECO:0000256" key="3">
    <source>
        <dbReference type="ARBA" id="ARBA00022741"/>
    </source>
</evidence>
<dbReference type="PANTHER" id="PTHR47971:SF15">
    <property type="entry name" value="KINESIN-LIKE PROTEIN KIN-13B"/>
    <property type="match status" value="1"/>
</dbReference>
<feature type="domain" description="Kinesin motor" evidence="10">
    <location>
        <begin position="195"/>
        <end position="521"/>
    </location>
</feature>
<comment type="similarity">
    <text evidence="6">Belongs to the TRAFAC class myosin-kinesin ATPase superfamily. Kinesin family. KIN-13 subfamily.</text>
</comment>
<dbReference type="GO" id="GO:0007019">
    <property type="term" value="P:microtubule depolymerization"/>
    <property type="evidence" value="ECO:0007669"/>
    <property type="project" value="TreeGrafter"/>
</dbReference>
<evidence type="ECO:0000256" key="7">
    <source>
        <dbReference type="PROSITE-ProRule" id="PRU00283"/>
    </source>
</evidence>
<feature type="region of interest" description="Disordered" evidence="9">
    <location>
        <begin position="542"/>
        <end position="563"/>
    </location>
</feature>
<dbReference type="AlphaFoldDB" id="A0A142KWC3"/>
<feature type="region of interest" description="Disordered" evidence="9">
    <location>
        <begin position="53"/>
        <end position="85"/>
    </location>
</feature>
<keyword evidence="1" id="KW-0934">Plastid</keyword>
<feature type="compositionally biased region" description="Polar residues" evidence="9">
    <location>
        <begin position="161"/>
        <end position="181"/>
    </location>
</feature>
<evidence type="ECO:0000256" key="6">
    <source>
        <dbReference type="ARBA" id="ARBA00061030"/>
    </source>
</evidence>
<feature type="binding site" evidence="7">
    <location>
        <begin position="286"/>
        <end position="293"/>
    </location>
    <ligand>
        <name>ATP</name>
        <dbReference type="ChEBI" id="CHEBI:30616"/>
    </ligand>
</feature>
<proteinExistence type="evidence at transcript level"/>
<dbReference type="SUPFAM" id="SSF52540">
    <property type="entry name" value="P-loop containing nucleoside triphosphate hydrolases"/>
    <property type="match status" value="1"/>
</dbReference>
<dbReference type="GO" id="GO:1903338">
    <property type="term" value="P:regulation of cell wall organization or biogenesis"/>
    <property type="evidence" value="ECO:0007669"/>
    <property type="project" value="UniProtKB-ARBA"/>
</dbReference>
<feature type="compositionally biased region" description="Basic and acidic residues" evidence="9">
    <location>
        <begin position="656"/>
        <end position="680"/>
    </location>
</feature>
<keyword evidence="1" id="KW-0150">Chloroplast</keyword>
<dbReference type="GO" id="GO:0005524">
    <property type="term" value="F:ATP binding"/>
    <property type="evidence" value="ECO:0007669"/>
    <property type="project" value="UniProtKB-UniRule"/>
</dbReference>
<dbReference type="InterPro" id="IPR036961">
    <property type="entry name" value="Kinesin_motor_dom_sf"/>
</dbReference>
<dbReference type="GO" id="GO:0003777">
    <property type="term" value="F:microtubule motor activity"/>
    <property type="evidence" value="ECO:0007669"/>
    <property type="project" value="InterPro"/>
</dbReference>
<dbReference type="PRINTS" id="PR00380">
    <property type="entry name" value="KINESINHEAVY"/>
</dbReference>
<dbReference type="FunFam" id="3.40.850.10:FF:000012">
    <property type="entry name" value="Kinesin-like protein"/>
    <property type="match status" value="1"/>
</dbReference>
<keyword evidence="5 7" id="KW-0505">Motor protein</keyword>
<reference evidence="11" key="1">
    <citation type="journal article" date="2016" name="Cytoskeleton">
        <title>Transcriptome analysis reveals a diverse family of kinesins essential for spermatogenesis in the fern Marsilea.</title>
        <authorList>
            <person name="Tomei E.J."/>
            <person name="Wolniak S.M."/>
        </authorList>
    </citation>
    <scope>NUCLEOTIDE SEQUENCE</scope>
</reference>
<dbReference type="InterPro" id="IPR027417">
    <property type="entry name" value="P-loop_NTPase"/>
</dbReference>
<keyword evidence="3 7" id="KW-0547">Nucleotide-binding</keyword>
<protein>
    <recommendedName>
        <fullName evidence="8">Kinesin-like protein</fullName>
    </recommendedName>
</protein>
<feature type="region of interest" description="Disordered" evidence="9">
    <location>
        <begin position="595"/>
        <end position="733"/>
    </location>
</feature>
<sequence>MHSSTSAHAVAGNRNANGGGIAVVLPHGYQNGLEASSTGHIVQNTSFGSHPAESIVQDQRSISPRSKSGKPAKGVPDQRSRPEIDIIDIHSVNSELLTPEASEGQWSSPVSPFVPIDRDFRDPGTTRPHSSPSRSRSSRNEISGGLPFSSMDRDFQETETNKSFTSPGRNRSTRSEVSSRPVTADRSYRDLGPAKIKVVVRKRPINKKEITRGEEDIITVADSANSLIVHEPKLKVDLTAYVEKHEFVFDAILDENVTNHEVYLETVEPIIPGLFQQTKATCFAYGQTGSGKTFTMRPLPLKASEYILYLMQQPGYIEEGFQLWLSFFEIYGGKLFDLLNGKSKLCMREDGRQQVCIVGLKEFQISSLESLKGYIDLGSSARSTGSTGANEESSRSHAILQLCIKRPQESTDKKRSRIVGKMSFIDLAGSERGADTTDNDRQTRLEGAEINKSLLALKECIRALDSDQNHIPFRGSKLTEVLRDSFVGNSKTVMISCISPSSGSCEHTLNTLRYADRVKGLSKNSNSKRDLNSLMSIPTDASVTSLHSGSHRSIDKPPNSEATLPIRPHTSCSHLSGGSCYEHIQSSAVYKEALESSNTFSPRTEHMQQDNLGLPGQVRPTLRKGIKERTNIMSGDREDRHDDVAKGPHKIPLRKIAREERTENPNLRSDHDDAQEEHPKGFLGTARSQSKKPLREERNQAYSSLTDRDIRVSPRRHDEWQEENNKSAPQSNRIPLKKFIREGKTEFSSLINDSEDQNRKKFVREDKSCGTEDRPEVVSQGLPLPNRMTRKVVREYKIDTSNIPDDRQEEIETPTSTYSSRKSDHGSSLYQEEDYLVSAHCKQLEDTINFVREEMKLIALVDQPGSQITDYVTRLSVVLSKKAEGLVKLQGLLARFQQLLKEREVLGHPSSLQTSLGQN</sequence>
<organism evidence="11">
    <name type="scientific">Marsilea vestita</name>
    <name type="common">Hairy water-clover</name>
    <dbReference type="NCBI Taxonomy" id="59764"/>
    <lineage>
        <taxon>Eukaryota</taxon>
        <taxon>Viridiplantae</taxon>
        <taxon>Streptophyta</taxon>
        <taxon>Embryophyta</taxon>
        <taxon>Tracheophyta</taxon>
        <taxon>Polypodiopsida</taxon>
        <taxon>Polypodiidae</taxon>
        <taxon>Salviniales</taxon>
        <taxon>Marsileaceae</taxon>
        <taxon>Marsilea</taxon>
    </lineage>
</organism>
<accession>A0A142KWC3</accession>
<dbReference type="InterPro" id="IPR001752">
    <property type="entry name" value="Kinesin_motor_dom"/>
</dbReference>
<feature type="compositionally biased region" description="Basic and acidic residues" evidence="9">
    <location>
        <begin position="151"/>
        <end position="160"/>
    </location>
</feature>
<dbReference type="CDD" id="cd01367">
    <property type="entry name" value="KISc_KIF2_like"/>
    <property type="match status" value="1"/>
</dbReference>